<reference evidence="2 3" key="1">
    <citation type="submission" date="2019-11" db="EMBL/GenBank/DDBJ databases">
        <authorList>
            <person name="Holert J."/>
        </authorList>
    </citation>
    <scope>NUCLEOTIDE SEQUENCE [LARGE SCALE GENOMIC DNA]</scope>
    <source>
        <strain evidence="2">BC8_1</strain>
    </source>
</reference>
<sequence length="172" mass="19817">MPEPIQKAVRRFWALLDSETVRLFVWPFFIGLLCWGIYGTFFSAPIQFVYPVMGEAWYNIWIWMHIPGPAAVLAGLMMRRGGTPIAQMSTPMLFRDYMGLWLQLGGYVTMFFALLYYEISAIQATHWGASAFSVFALAPYVLGCLFLALQTGRKLWRGETLHRATRKHGWHK</sequence>
<dbReference type="Proteomes" id="UP000430146">
    <property type="component" value="Unassembled WGS sequence"/>
</dbReference>
<keyword evidence="1" id="KW-0472">Membrane</keyword>
<name>A0A5S9R7X5_MYCVN</name>
<dbReference type="OrthoDB" id="4774520at2"/>
<evidence type="ECO:0000256" key="1">
    <source>
        <dbReference type="SAM" id="Phobius"/>
    </source>
</evidence>
<evidence type="ECO:0000313" key="2">
    <source>
        <dbReference type="EMBL" id="CAA0134551.1"/>
    </source>
</evidence>
<accession>A0A5S9R7X5</accession>
<evidence type="ECO:0008006" key="4">
    <source>
        <dbReference type="Google" id="ProtNLM"/>
    </source>
</evidence>
<keyword evidence="3" id="KW-1185">Reference proteome</keyword>
<feature type="transmembrane region" description="Helical" evidence="1">
    <location>
        <begin position="56"/>
        <end position="76"/>
    </location>
</feature>
<dbReference type="AlphaFoldDB" id="A0A5S9R7X5"/>
<gene>
    <name evidence="2" type="ORF">AELLOGFF_06380</name>
</gene>
<keyword evidence="1" id="KW-0812">Transmembrane</keyword>
<evidence type="ECO:0000313" key="3">
    <source>
        <dbReference type="Proteomes" id="UP000430146"/>
    </source>
</evidence>
<feature type="transmembrane region" description="Helical" evidence="1">
    <location>
        <begin position="21"/>
        <end position="44"/>
    </location>
</feature>
<proteinExistence type="predicted"/>
<protein>
    <recommendedName>
        <fullName evidence="4">Transmembrane protein</fullName>
    </recommendedName>
</protein>
<dbReference type="RefSeq" id="WP_159234780.1">
    <property type="nucleotide sequence ID" value="NZ_CACSIP010000055.1"/>
</dbReference>
<organism evidence="2 3">
    <name type="scientific">Mycolicibacterium vanbaalenii</name>
    <name type="common">Mycobacterium vanbaalenii</name>
    <dbReference type="NCBI Taxonomy" id="110539"/>
    <lineage>
        <taxon>Bacteria</taxon>
        <taxon>Bacillati</taxon>
        <taxon>Actinomycetota</taxon>
        <taxon>Actinomycetes</taxon>
        <taxon>Mycobacteriales</taxon>
        <taxon>Mycobacteriaceae</taxon>
        <taxon>Mycolicibacterium</taxon>
    </lineage>
</organism>
<feature type="transmembrane region" description="Helical" evidence="1">
    <location>
        <begin position="97"/>
        <end position="117"/>
    </location>
</feature>
<feature type="transmembrane region" description="Helical" evidence="1">
    <location>
        <begin position="129"/>
        <end position="149"/>
    </location>
</feature>
<dbReference type="EMBL" id="CACSIP010000055">
    <property type="protein sequence ID" value="CAA0134551.1"/>
    <property type="molecule type" value="Genomic_DNA"/>
</dbReference>
<keyword evidence="1" id="KW-1133">Transmembrane helix</keyword>